<dbReference type="AlphaFoldDB" id="A0A484ZV90"/>
<gene>
    <name evidence="2" type="ORF">NCTC12282_04928</name>
</gene>
<evidence type="ECO:0000313" key="3">
    <source>
        <dbReference type="Proteomes" id="UP000373449"/>
    </source>
</evidence>
<dbReference type="InterPro" id="IPR027417">
    <property type="entry name" value="P-loop_NTPase"/>
</dbReference>
<proteinExistence type="predicted"/>
<evidence type="ECO:0000256" key="1">
    <source>
        <dbReference type="SAM" id="Phobius"/>
    </source>
</evidence>
<dbReference type="Proteomes" id="UP000373449">
    <property type="component" value="Unassembled WGS sequence"/>
</dbReference>
<feature type="transmembrane region" description="Helical" evidence="1">
    <location>
        <begin position="40"/>
        <end position="60"/>
    </location>
</feature>
<dbReference type="SUPFAM" id="SSF52540">
    <property type="entry name" value="P-loop containing nucleoside triphosphate hydrolases"/>
    <property type="match status" value="1"/>
</dbReference>
<keyword evidence="1" id="KW-1133">Transmembrane helix</keyword>
<keyword evidence="1" id="KW-0472">Membrane</keyword>
<accession>A0A484ZV90</accession>
<dbReference type="EMBL" id="CAADJA010000002">
    <property type="protein sequence ID" value="VFS51263.1"/>
    <property type="molecule type" value="Genomic_DNA"/>
</dbReference>
<evidence type="ECO:0000313" key="2">
    <source>
        <dbReference type="EMBL" id="VFS51263.1"/>
    </source>
</evidence>
<protein>
    <recommendedName>
        <fullName evidence="4">Helicase/UvrB N-terminal domain-containing protein</fullName>
    </recommendedName>
</protein>
<evidence type="ECO:0008006" key="4">
    <source>
        <dbReference type="Google" id="ProtNLM"/>
    </source>
</evidence>
<keyword evidence="1" id="KW-0812">Transmembrane</keyword>
<organism evidence="2 3">
    <name type="scientific">Budvicia aquatica</name>
    <dbReference type="NCBI Taxonomy" id="82979"/>
    <lineage>
        <taxon>Bacteria</taxon>
        <taxon>Pseudomonadati</taxon>
        <taxon>Pseudomonadota</taxon>
        <taxon>Gammaproteobacteria</taxon>
        <taxon>Enterobacterales</taxon>
        <taxon>Budviciaceae</taxon>
        <taxon>Budvicia</taxon>
    </lineage>
</organism>
<reference evidence="2 3" key="1">
    <citation type="submission" date="2019-03" db="EMBL/GenBank/DDBJ databases">
        <authorList>
            <consortium name="Pathogen Informatics"/>
        </authorList>
    </citation>
    <scope>NUCLEOTIDE SEQUENCE [LARGE SCALE GENOMIC DNA]</scope>
    <source>
        <strain evidence="2 3">NCTC12282</strain>
    </source>
</reference>
<sequence>MLNITPNFSQDRALNMLRRDWKQHNSFMVYSPTGSGKTGLAASSPTGMFLVVCAFCLWFLTRR</sequence>
<name>A0A484ZV90_9GAMM</name>